<evidence type="ECO:0000313" key="2">
    <source>
        <dbReference type="EMBL" id="KJL45611.1"/>
    </source>
</evidence>
<sequence>MTTATTSSRRVHAEFTRTETINVVAPTPDIPELRPAPMPTAAALFITIVPVVAIASSVAMIVAYALGGQW</sequence>
<dbReference type="AlphaFoldDB" id="A0A0M2HG33"/>
<gene>
    <name evidence="2" type="ORF">RS82_00163</name>
</gene>
<feature type="transmembrane region" description="Helical" evidence="1">
    <location>
        <begin position="41"/>
        <end position="66"/>
    </location>
</feature>
<accession>A0A0M2HG33</accession>
<comment type="caution">
    <text evidence="2">The sequence shown here is derived from an EMBL/GenBank/DDBJ whole genome shotgun (WGS) entry which is preliminary data.</text>
</comment>
<dbReference type="EMBL" id="JYJA01000015">
    <property type="protein sequence ID" value="KJL45611.1"/>
    <property type="molecule type" value="Genomic_DNA"/>
</dbReference>
<evidence type="ECO:0000256" key="1">
    <source>
        <dbReference type="SAM" id="Phobius"/>
    </source>
</evidence>
<dbReference type="PATRIC" id="fig|69370.6.peg.170"/>
<organism evidence="2 3">
    <name type="scientific">Microbacterium trichothecenolyticum</name>
    <name type="common">Aureobacterium trichothecenolyticum</name>
    <dbReference type="NCBI Taxonomy" id="69370"/>
    <lineage>
        <taxon>Bacteria</taxon>
        <taxon>Bacillati</taxon>
        <taxon>Actinomycetota</taxon>
        <taxon>Actinomycetes</taxon>
        <taxon>Micrococcales</taxon>
        <taxon>Microbacteriaceae</taxon>
        <taxon>Microbacterium</taxon>
    </lineage>
</organism>
<keyword evidence="1" id="KW-1133">Transmembrane helix</keyword>
<keyword evidence="1" id="KW-0472">Membrane</keyword>
<evidence type="ECO:0000313" key="3">
    <source>
        <dbReference type="Proteomes" id="UP000034098"/>
    </source>
</evidence>
<protein>
    <submittedName>
        <fullName evidence="2">Uncharacterized protein</fullName>
    </submittedName>
</protein>
<keyword evidence="1" id="KW-0812">Transmembrane</keyword>
<keyword evidence="3" id="KW-1185">Reference proteome</keyword>
<proteinExistence type="predicted"/>
<dbReference type="RefSeq" id="WP_045296231.1">
    <property type="nucleotide sequence ID" value="NZ_JYJA01000015.1"/>
</dbReference>
<name>A0A0M2HG33_MICTR</name>
<dbReference type="Proteomes" id="UP000034098">
    <property type="component" value="Unassembled WGS sequence"/>
</dbReference>
<reference evidence="2 3" key="1">
    <citation type="submission" date="2015-02" db="EMBL/GenBank/DDBJ databases">
        <title>Draft genome sequences of ten Microbacterium spp. with emphasis on heavy metal contaminated environments.</title>
        <authorList>
            <person name="Corretto E."/>
        </authorList>
    </citation>
    <scope>NUCLEOTIDE SEQUENCE [LARGE SCALE GENOMIC DNA]</scope>
    <source>
        <strain evidence="2 3">DSM 8608</strain>
    </source>
</reference>